<accession>H9UMZ1</accession>
<evidence type="ECO:0000256" key="2">
    <source>
        <dbReference type="ARBA" id="ARBA00022763"/>
    </source>
</evidence>
<organism evidence="9 10">
    <name type="scientific">Spirochaeta africana (strain ATCC 700263 / DSM 8902 / Z-7692)</name>
    <dbReference type="NCBI Taxonomy" id="889378"/>
    <lineage>
        <taxon>Bacteria</taxon>
        <taxon>Pseudomonadati</taxon>
        <taxon>Spirochaetota</taxon>
        <taxon>Spirochaetia</taxon>
        <taxon>Spirochaetales</taxon>
        <taxon>Spirochaetaceae</taxon>
        <taxon>Spirochaeta</taxon>
    </lineage>
</organism>
<evidence type="ECO:0000313" key="9">
    <source>
        <dbReference type="EMBL" id="AFG38884.1"/>
    </source>
</evidence>
<dbReference type="SMART" id="SM00493">
    <property type="entry name" value="TOPRIM"/>
    <property type="match status" value="1"/>
</dbReference>
<dbReference type="PATRIC" id="fig|889378.3.peg.2834"/>
<comment type="function">
    <text evidence="7">May play a role in DNA repair. It seems to be involved in an RecBC-independent recombinational process of DNA repair. It may act with RecF and RecO.</text>
</comment>
<dbReference type="GO" id="GO:0006310">
    <property type="term" value="P:DNA recombination"/>
    <property type="evidence" value="ECO:0007669"/>
    <property type="project" value="UniProtKB-UniRule"/>
</dbReference>
<dbReference type="Gene3D" id="3.40.1360.10">
    <property type="match status" value="1"/>
</dbReference>
<evidence type="ECO:0000256" key="5">
    <source>
        <dbReference type="ARBA" id="ARBA00023172"/>
    </source>
</evidence>
<dbReference type="Pfam" id="PF21176">
    <property type="entry name" value="RecR_HhH"/>
    <property type="match status" value="1"/>
</dbReference>
<dbReference type="Pfam" id="PF13662">
    <property type="entry name" value="Toprim_4"/>
    <property type="match status" value="1"/>
</dbReference>
<evidence type="ECO:0000256" key="3">
    <source>
        <dbReference type="ARBA" id="ARBA00022771"/>
    </source>
</evidence>
<dbReference type="PANTHER" id="PTHR30446">
    <property type="entry name" value="RECOMBINATION PROTEIN RECR"/>
    <property type="match status" value="1"/>
</dbReference>
<evidence type="ECO:0000256" key="1">
    <source>
        <dbReference type="ARBA" id="ARBA00022723"/>
    </source>
</evidence>
<dbReference type="GO" id="GO:0008270">
    <property type="term" value="F:zinc ion binding"/>
    <property type="evidence" value="ECO:0007669"/>
    <property type="project" value="UniProtKB-KW"/>
</dbReference>
<dbReference type="OrthoDB" id="9802672at2"/>
<keyword evidence="3 7" id="KW-0863">Zinc-finger</keyword>
<evidence type="ECO:0000256" key="6">
    <source>
        <dbReference type="ARBA" id="ARBA00023204"/>
    </source>
</evidence>
<dbReference type="EMBL" id="CP003282">
    <property type="protein sequence ID" value="AFG38884.1"/>
    <property type="molecule type" value="Genomic_DNA"/>
</dbReference>
<dbReference type="AlphaFoldDB" id="H9UMZ1"/>
<dbReference type="KEGG" id="sfc:Spiaf_2860"/>
<dbReference type="STRING" id="889378.Spiaf_2860"/>
<dbReference type="InterPro" id="IPR006171">
    <property type="entry name" value="TOPRIM_dom"/>
</dbReference>
<keyword evidence="2 7" id="KW-0227">DNA damage</keyword>
<dbReference type="PANTHER" id="PTHR30446:SF0">
    <property type="entry name" value="RECOMBINATION PROTEIN RECR"/>
    <property type="match status" value="1"/>
</dbReference>
<keyword evidence="5 7" id="KW-0233">DNA recombination</keyword>
<evidence type="ECO:0000259" key="8">
    <source>
        <dbReference type="PROSITE" id="PS50880"/>
    </source>
</evidence>
<keyword evidence="6 7" id="KW-0234">DNA repair</keyword>
<dbReference type="PROSITE" id="PS01300">
    <property type="entry name" value="RECR"/>
    <property type="match status" value="1"/>
</dbReference>
<dbReference type="GO" id="GO:0003677">
    <property type="term" value="F:DNA binding"/>
    <property type="evidence" value="ECO:0007669"/>
    <property type="project" value="UniProtKB-UniRule"/>
</dbReference>
<evidence type="ECO:0000256" key="7">
    <source>
        <dbReference type="HAMAP-Rule" id="MF_00017"/>
    </source>
</evidence>
<dbReference type="HOGENOM" id="CLU_060739_1_0_12"/>
<dbReference type="PROSITE" id="PS50880">
    <property type="entry name" value="TOPRIM"/>
    <property type="match status" value="1"/>
</dbReference>
<evidence type="ECO:0000256" key="4">
    <source>
        <dbReference type="ARBA" id="ARBA00022833"/>
    </source>
</evidence>
<keyword evidence="1 7" id="KW-0479">Metal-binding</keyword>
<dbReference type="eggNOG" id="COG0353">
    <property type="taxonomic scope" value="Bacteria"/>
</dbReference>
<dbReference type="HAMAP" id="MF_00017">
    <property type="entry name" value="RecR"/>
    <property type="match status" value="1"/>
</dbReference>
<dbReference type="Pfam" id="PF02132">
    <property type="entry name" value="RecR_ZnF"/>
    <property type="match status" value="1"/>
</dbReference>
<reference evidence="10" key="1">
    <citation type="journal article" date="2013" name="Stand. Genomic Sci.">
        <title>Complete genome sequence of the halophilic bacterium Spirochaeta africana type strain (Z-7692(T)) from the alkaline Lake Magadi in the East African Rift.</title>
        <authorList>
            <person name="Liolos K."/>
            <person name="Abt B."/>
            <person name="Scheuner C."/>
            <person name="Teshima H."/>
            <person name="Held B."/>
            <person name="Lapidus A."/>
            <person name="Nolan M."/>
            <person name="Lucas S."/>
            <person name="Deshpande S."/>
            <person name="Cheng J.F."/>
            <person name="Tapia R."/>
            <person name="Goodwin L.A."/>
            <person name="Pitluck S."/>
            <person name="Pagani I."/>
            <person name="Ivanova N."/>
            <person name="Mavromatis K."/>
            <person name="Mikhailova N."/>
            <person name="Huntemann M."/>
            <person name="Pati A."/>
            <person name="Chen A."/>
            <person name="Palaniappan K."/>
            <person name="Land M."/>
            <person name="Rohde M."/>
            <person name="Tindall B.J."/>
            <person name="Detter J.C."/>
            <person name="Goker M."/>
            <person name="Bristow J."/>
            <person name="Eisen J.A."/>
            <person name="Markowitz V."/>
            <person name="Hugenholtz P."/>
            <person name="Woyke T."/>
            <person name="Klenk H.P."/>
            <person name="Kyrpides N.C."/>
        </authorList>
    </citation>
    <scope>NUCLEOTIDE SEQUENCE</scope>
    <source>
        <strain evidence="10">ATCC 700263 / DSM 8902 / Z-7692</strain>
    </source>
</reference>
<dbReference type="NCBIfam" id="TIGR00615">
    <property type="entry name" value="recR"/>
    <property type="match status" value="1"/>
</dbReference>
<dbReference type="Gene3D" id="1.10.8.420">
    <property type="entry name" value="RecR Domain 1"/>
    <property type="match status" value="1"/>
</dbReference>
<keyword evidence="4 7" id="KW-0862">Zinc</keyword>
<proteinExistence type="inferred from homology"/>
<dbReference type="SUPFAM" id="SSF111304">
    <property type="entry name" value="Recombination protein RecR"/>
    <property type="match status" value="1"/>
</dbReference>
<name>H9UMZ1_SPIAZ</name>
<dbReference type="Pfam" id="PF21175">
    <property type="entry name" value="RecR_C"/>
    <property type="match status" value="1"/>
</dbReference>
<gene>
    <name evidence="7" type="primary">recR</name>
    <name evidence="9" type="ordered locus">Spiaf_2860</name>
</gene>
<dbReference type="Gene3D" id="6.10.250.240">
    <property type="match status" value="1"/>
</dbReference>
<dbReference type="Gene3D" id="3.30.60.80">
    <property type="match status" value="1"/>
</dbReference>
<comment type="similarity">
    <text evidence="7">Belongs to the RecR family.</text>
</comment>
<protein>
    <recommendedName>
        <fullName evidence="7">Recombination protein RecR</fullName>
    </recommendedName>
</protein>
<dbReference type="RefSeq" id="WP_014456866.1">
    <property type="nucleotide sequence ID" value="NC_017098.1"/>
</dbReference>
<feature type="domain" description="Toprim" evidence="8">
    <location>
        <begin position="77"/>
        <end position="173"/>
    </location>
</feature>
<keyword evidence="10" id="KW-1185">Reference proteome</keyword>
<dbReference type="InterPro" id="IPR015967">
    <property type="entry name" value="Rcmb_RecR_Znf"/>
</dbReference>
<feature type="zinc finger region" description="C4-type" evidence="7">
    <location>
        <begin position="54"/>
        <end position="69"/>
    </location>
</feature>
<dbReference type="CDD" id="cd01025">
    <property type="entry name" value="TOPRIM_recR"/>
    <property type="match status" value="1"/>
</dbReference>
<evidence type="ECO:0000313" key="10">
    <source>
        <dbReference type="Proteomes" id="UP000007383"/>
    </source>
</evidence>
<dbReference type="GO" id="GO:0006281">
    <property type="term" value="P:DNA repair"/>
    <property type="evidence" value="ECO:0007669"/>
    <property type="project" value="UniProtKB-UniRule"/>
</dbReference>
<dbReference type="InterPro" id="IPR000093">
    <property type="entry name" value="DNA_Rcmb_RecR"/>
</dbReference>
<dbReference type="InterPro" id="IPR023627">
    <property type="entry name" value="Rcmb_RecR"/>
</dbReference>
<sequence length="196" mass="21528">MTSLDQLVRLLAKLPGIGRKSATRMAYHILNSDSDYADSLAHYITEMRERIKPCSVCGSYTEVDPCDICTDQRRDHSMVCVVETAQDVAVLESARVFPGIYHVLGGVISPIDGVGPDDIRIPRLLERIGEGQIREVVLATNPTVEGDTTALYIARQIEGIEGVTTTRLALGLPVGGDLEYVDRMTLERSLRGRTQV</sequence>
<dbReference type="InterPro" id="IPR034137">
    <property type="entry name" value="TOPRIM_RecR"/>
</dbReference>
<dbReference type="Proteomes" id="UP000007383">
    <property type="component" value="Chromosome"/>
</dbReference>